<dbReference type="STRING" id="32264.T1KRU2"/>
<dbReference type="InterPro" id="IPR007177">
    <property type="entry name" value="Tsr3_C"/>
</dbReference>
<evidence type="ECO:0000256" key="2">
    <source>
        <dbReference type="ARBA" id="ARBA00022517"/>
    </source>
</evidence>
<feature type="binding site" evidence="6">
    <location>
        <position position="79"/>
    </location>
    <ligand>
        <name>S-adenosyl-L-methionine</name>
        <dbReference type="ChEBI" id="CHEBI:59789"/>
    </ligand>
</feature>
<sequence length="224" mass="25159">MSDSSSESEDEIVSYKIHMWDLNQCDPKRCTGRKLQRHNLMKTLRLGQKFGGIILSPMATKSVSPEDKEIIEQHGIAVVDCSWAKLEETPFHRMKGPNMRLLPYLVAANPVNYGKPCELSCVEAIAACFKIVGLDKAASYYLGKFKWGHSFLTLNDEIFDMYKDCKNSKDVVDAQKIYLLKIREEAEKSSSSSSSSDESDSESESETNPETQLTESTVKLDLNA</sequence>
<feature type="region of interest" description="Disordered" evidence="7">
    <location>
        <begin position="185"/>
        <end position="224"/>
    </location>
</feature>
<evidence type="ECO:0000259" key="8">
    <source>
        <dbReference type="Pfam" id="PF04034"/>
    </source>
</evidence>
<evidence type="ECO:0000313" key="10">
    <source>
        <dbReference type="EnsemblMetazoa" id="tetur19g00720.1"/>
    </source>
</evidence>
<evidence type="ECO:0000259" key="9">
    <source>
        <dbReference type="Pfam" id="PF04068"/>
    </source>
</evidence>
<keyword evidence="5 6" id="KW-0949">S-adenosyl-L-methionine</keyword>
<evidence type="ECO:0000256" key="5">
    <source>
        <dbReference type="ARBA" id="ARBA00022691"/>
    </source>
</evidence>
<feature type="compositionally biased region" description="Polar residues" evidence="7">
    <location>
        <begin position="208"/>
        <end position="217"/>
    </location>
</feature>
<feature type="binding site" evidence="6">
    <location>
        <position position="31"/>
    </location>
    <ligand>
        <name>S-adenosyl-L-methionine</name>
        <dbReference type="ChEBI" id="CHEBI:59789"/>
    </ligand>
</feature>
<dbReference type="PANTHER" id="PTHR20426">
    <property type="entry name" value="RIBOSOME BIOGENESIS PROTEIN TSR3 HOMOLOG"/>
    <property type="match status" value="1"/>
</dbReference>
<keyword evidence="11" id="KW-1185">Reference proteome</keyword>
<dbReference type="InterPro" id="IPR022968">
    <property type="entry name" value="Tsr3-like"/>
</dbReference>
<comment type="catalytic activity">
    <reaction evidence="6">
        <text>an N(1)-methylpseudouridine in rRNA + S-adenosyl-L-methionine = N(1)-methyl-N(3)-[(3S)-3-amino-3-carboxypropyl]pseudouridine in rRNA + S-methyl-5'-thioadenosine + H(+)</text>
        <dbReference type="Rhea" id="RHEA:63296"/>
        <dbReference type="Rhea" id="RHEA-COMP:11634"/>
        <dbReference type="Rhea" id="RHEA-COMP:16310"/>
        <dbReference type="ChEBI" id="CHEBI:15378"/>
        <dbReference type="ChEBI" id="CHEBI:17509"/>
        <dbReference type="ChEBI" id="CHEBI:59789"/>
        <dbReference type="ChEBI" id="CHEBI:74890"/>
        <dbReference type="ChEBI" id="CHEBI:146234"/>
        <dbReference type="EC" id="2.5.1.157"/>
    </reaction>
</comment>
<evidence type="ECO:0000313" key="11">
    <source>
        <dbReference type="Proteomes" id="UP000015104"/>
    </source>
</evidence>
<proteinExistence type="inferred from homology"/>
<gene>
    <name evidence="10" type="primary">107366655</name>
</gene>
<dbReference type="GO" id="GO:1904047">
    <property type="term" value="F:S-adenosyl-L-methionine binding"/>
    <property type="evidence" value="ECO:0007669"/>
    <property type="project" value="UniProtKB-UniRule"/>
</dbReference>
<dbReference type="InterPro" id="IPR007209">
    <property type="entry name" value="RNaseL-inhib-like_metal-bd_dom"/>
</dbReference>
<reference evidence="10" key="2">
    <citation type="submission" date="2015-06" db="UniProtKB">
        <authorList>
            <consortium name="EnsemblMetazoa"/>
        </authorList>
    </citation>
    <scope>IDENTIFICATION</scope>
</reference>
<accession>T1KRU2</accession>
<dbReference type="HAMAP" id="MF_01116">
    <property type="entry name" value="TSR3"/>
    <property type="match status" value="1"/>
</dbReference>
<dbReference type="GO" id="GO:0106388">
    <property type="term" value="F:rRNA small subunit aminocarboxypropyltransferase activity"/>
    <property type="evidence" value="ECO:0007669"/>
    <property type="project" value="UniProtKB-EC"/>
</dbReference>
<feature type="compositionally biased region" description="Acidic residues" evidence="7">
    <location>
        <begin position="197"/>
        <end position="207"/>
    </location>
</feature>
<feature type="domain" description="RNase L inhibitor RLI-like possible metal-binding" evidence="9">
    <location>
        <begin position="15"/>
        <end position="49"/>
    </location>
</feature>
<dbReference type="eggNOG" id="KOG3154">
    <property type="taxonomic scope" value="Eukaryota"/>
</dbReference>
<feature type="binding site" evidence="6">
    <location>
        <position position="102"/>
    </location>
    <ligand>
        <name>S-adenosyl-L-methionine</name>
        <dbReference type="ChEBI" id="CHEBI:59789"/>
    </ligand>
</feature>
<dbReference type="PANTHER" id="PTHR20426:SF0">
    <property type="entry name" value="18S RRNA AMINOCARBOXYPROPYLTRANSFERASE"/>
    <property type="match status" value="1"/>
</dbReference>
<comment type="function">
    <text evidence="6">Aminocarboxypropyltransferase that catalyzes the aminocarboxypropyl transfer on pseudouridine in 18S rRNA. It constitutes the last step in biosynthesis of the hypermodified N1-methyl-N3-(3-amino-3-carboxypropyl) pseudouridine (m1acp3-Psi).</text>
</comment>
<evidence type="ECO:0000256" key="1">
    <source>
        <dbReference type="ARBA" id="ARBA00022490"/>
    </source>
</evidence>
<evidence type="ECO:0000256" key="7">
    <source>
        <dbReference type="SAM" id="MobiDB-lite"/>
    </source>
</evidence>
<feature type="domain" description="16S/18S rRNA aminocarboxypropyltransferase Tsr3 C-terminal" evidence="8">
    <location>
        <begin position="53"/>
        <end position="178"/>
    </location>
</feature>
<name>T1KRU2_TETUR</name>
<evidence type="ECO:0000256" key="3">
    <source>
        <dbReference type="ARBA" id="ARBA00022552"/>
    </source>
</evidence>
<keyword evidence="2 6" id="KW-0690">Ribosome biogenesis</keyword>
<protein>
    <recommendedName>
        <fullName evidence="6">18S rRNA aminocarboxypropyltransferase</fullName>
        <ecNumber evidence="6">2.5.1.157</ecNumber>
    </recommendedName>
</protein>
<dbReference type="GO" id="GO:0030490">
    <property type="term" value="P:maturation of SSU-rRNA"/>
    <property type="evidence" value="ECO:0007669"/>
    <property type="project" value="TreeGrafter"/>
</dbReference>
<dbReference type="EC" id="2.5.1.157" evidence="6"/>
<organism evidence="10 11">
    <name type="scientific">Tetranychus urticae</name>
    <name type="common">Two-spotted spider mite</name>
    <dbReference type="NCBI Taxonomy" id="32264"/>
    <lineage>
        <taxon>Eukaryota</taxon>
        <taxon>Metazoa</taxon>
        <taxon>Ecdysozoa</taxon>
        <taxon>Arthropoda</taxon>
        <taxon>Chelicerata</taxon>
        <taxon>Arachnida</taxon>
        <taxon>Acari</taxon>
        <taxon>Acariformes</taxon>
        <taxon>Trombidiformes</taxon>
        <taxon>Prostigmata</taxon>
        <taxon>Eleutherengona</taxon>
        <taxon>Raphignathae</taxon>
        <taxon>Tetranychoidea</taxon>
        <taxon>Tetranychidae</taxon>
        <taxon>Tetranychus</taxon>
    </lineage>
</organism>
<dbReference type="Pfam" id="PF04034">
    <property type="entry name" value="Ribo_biogen_C"/>
    <property type="match status" value="1"/>
</dbReference>
<keyword evidence="4 6" id="KW-0808">Transferase</keyword>
<evidence type="ECO:0000256" key="6">
    <source>
        <dbReference type="HAMAP-Rule" id="MF_03146"/>
    </source>
</evidence>
<comment type="caution">
    <text evidence="6">Lacks conserved residue(s) required for the propagation of feature annotation.</text>
</comment>
<dbReference type="EMBL" id="CAEY01000418">
    <property type="status" value="NOT_ANNOTATED_CDS"/>
    <property type="molecule type" value="Genomic_DNA"/>
</dbReference>
<dbReference type="Pfam" id="PF04068">
    <property type="entry name" value="Fer4_RLI"/>
    <property type="match status" value="1"/>
</dbReference>
<dbReference type="NCBIfam" id="NF002621">
    <property type="entry name" value="PRK02287.1"/>
    <property type="match status" value="1"/>
</dbReference>
<keyword evidence="1" id="KW-0963">Cytoplasm</keyword>
<dbReference type="Proteomes" id="UP000015104">
    <property type="component" value="Unassembled WGS sequence"/>
</dbReference>
<dbReference type="EnsemblMetazoa" id="tetur19g00720.1">
    <property type="protein sequence ID" value="tetur19g00720.1"/>
    <property type="gene ID" value="tetur19g00720"/>
</dbReference>
<comment type="similarity">
    <text evidence="6">Belongs to the TDD superfamily. TSR3 family.</text>
</comment>
<dbReference type="AlphaFoldDB" id="T1KRU2"/>
<keyword evidence="3 6" id="KW-0698">rRNA processing</keyword>
<dbReference type="GO" id="GO:0000455">
    <property type="term" value="P:enzyme-directed rRNA pseudouridine synthesis"/>
    <property type="evidence" value="ECO:0007669"/>
    <property type="project" value="UniProtKB-UniRule"/>
</dbReference>
<evidence type="ECO:0000256" key="4">
    <source>
        <dbReference type="ARBA" id="ARBA00022679"/>
    </source>
</evidence>
<dbReference type="HOGENOM" id="CLU_035060_3_0_1"/>
<reference evidence="11" key="1">
    <citation type="submission" date="2011-08" db="EMBL/GenBank/DDBJ databases">
        <authorList>
            <person name="Rombauts S."/>
        </authorList>
    </citation>
    <scope>NUCLEOTIDE SEQUENCE</scope>
    <source>
        <strain evidence="11">London</strain>
    </source>
</reference>